<evidence type="ECO:0000256" key="1">
    <source>
        <dbReference type="SAM" id="Phobius"/>
    </source>
</evidence>
<keyword evidence="1" id="KW-0812">Transmembrane</keyword>
<dbReference type="RefSeq" id="WP_285343219.1">
    <property type="nucleotide sequence ID" value="NZ_JASITI010000019.1"/>
</dbReference>
<comment type="caution">
    <text evidence="2">The sequence shown here is derived from an EMBL/GenBank/DDBJ whole genome shotgun (WGS) entry which is preliminary data.</text>
</comment>
<name>A0ABT7GX09_9ACTN</name>
<feature type="transmembrane region" description="Helical" evidence="1">
    <location>
        <begin position="67"/>
        <end position="100"/>
    </location>
</feature>
<sequence>MEVLHAVLTGVALLANAVVYGTDFFSALVQRPAMAHANDEVLTSAMGLTHHYGDKRMPVPGVAGVIATALTLVAAVFAGGALAIASGAVALVSLVIWLVIYNRISGPVNKKLGAAALAGITLPDARELQKTWDSVINVRVVLQGLTLAALFTGVAFG</sequence>
<feature type="transmembrane region" description="Helical" evidence="1">
    <location>
        <begin position="136"/>
        <end position="156"/>
    </location>
</feature>
<proteinExistence type="predicted"/>
<evidence type="ECO:0000313" key="2">
    <source>
        <dbReference type="EMBL" id="MDK9497434.1"/>
    </source>
</evidence>
<keyword evidence="1" id="KW-0472">Membrane</keyword>
<dbReference type="Proteomes" id="UP001223390">
    <property type="component" value="Unassembled WGS sequence"/>
</dbReference>
<keyword evidence="3" id="KW-1185">Reference proteome</keyword>
<organism evidence="2 3">
    <name type="scientific">Streptomyces katrae</name>
    <dbReference type="NCBI Taxonomy" id="68223"/>
    <lineage>
        <taxon>Bacteria</taxon>
        <taxon>Bacillati</taxon>
        <taxon>Actinomycetota</taxon>
        <taxon>Actinomycetes</taxon>
        <taxon>Kitasatosporales</taxon>
        <taxon>Streptomycetaceae</taxon>
        <taxon>Streptomyces</taxon>
    </lineage>
</organism>
<accession>A0ABT7GX09</accession>
<protein>
    <submittedName>
        <fullName evidence="2">DUF1772 domain-containing protein</fullName>
    </submittedName>
</protein>
<reference evidence="2 3" key="1">
    <citation type="submission" date="2023-05" db="EMBL/GenBank/DDBJ databases">
        <title>Sequencing and Assembly of Streptomyces sp. NP73.</title>
        <authorList>
            <person name="Konwar A.N."/>
            <person name="Saikia K."/>
            <person name="Thakur D."/>
        </authorList>
    </citation>
    <scope>NUCLEOTIDE SEQUENCE [LARGE SCALE GENOMIC DNA]</scope>
    <source>
        <strain evidence="2 3">NP73</strain>
    </source>
</reference>
<dbReference type="EMBL" id="JASITI010000019">
    <property type="protein sequence ID" value="MDK9497434.1"/>
    <property type="molecule type" value="Genomic_DNA"/>
</dbReference>
<evidence type="ECO:0000313" key="3">
    <source>
        <dbReference type="Proteomes" id="UP001223390"/>
    </source>
</evidence>
<keyword evidence="1" id="KW-1133">Transmembrane helix</keyword>
<gene>
    <name evidence="2" type="ORF">QEZ40_002093</name>
</gene>